<dbReference type="InterPro" id="IPR013320">
    <property type="entry name" value="ConA-like_dom_sf"/>
</dbReference>
<gene>
    <name evidence="3" type="ORF">C7450_108113</name>
</gene>
<accession>A0A2V3U2B2</accession>
<evidence type="ECO:0000313" key="3">
    <source>
        <dbReference type="EMBL" id="PXW56363.1"/>
    </source>
</evidence>
<dbReference type="OrthoDB" id="8455559at2"/>
<comment type="similarity">
    <text evidence="1">Belongs to the glycosyl hydrolase 16 family.</text>
</comment>
<dbReference type="SUPFAM" id="SSF51120">
    <property type="entry name" value="beta-Roll"/>
    <property type="match status" value="1"/>
</dbReference>
<dbReference type="Gene3D" id="2.150.10.10">
    <property type="entry name" value="Serralysin-like metalloprotease, C-terminal"/>
    <property type="match status" value="1"/>
</dbReference>
<dbReference type="Gene3D" id="2.60.120.200">
    <property type="match status" value="1"/>
</dbReference>
<dbReference type="Proteomes" id="UP000248021">
    <property type="component" value="Unassembled WGS sequence"/>
</dbReference>
<comment type="caution">
    <text evidence="3">The sequence shown here is derived from an EMBL/GenBank/DDBJ whole genome shotgun (WGS) entry which is preliminary data.</text>
</comment>
<feature type="domain" description="GH16" evidence="2">
    <location>
        <begin position="1"/>
        <end position="244"/>
    </location>
</feature>
<dbReference type="AlphaFoldDB" id="A0A2V3U2B2"/>
<reference evidence="3 4" key="1">
    <citation type="submission" date="2018-05" db="EMBL/GenBank/DDBJ databases">
        <title>Genomic Encyclopedia of Type Strains, Phase IV (KMG-IV): sequencing the most valuable type-strain genomes for metagenomic binning, comparative biology and taxonomic classification.</title>
        <authorList>
            <person name="Goeker M."/>
        </authorList>
    </citation>
    <scope>NUCLEOTIDE SEQUENCE [LARGE SCALE GENOMIC DNA]</scope>
    <source>
        <strain evidence="3 4">DSM 6462</strain>
    </source>
</reference>
<dbReference type="EMBL" id="QJJK01000008">
    <property type="protein sequence ID" value="PXW56363.1"/>
    <property type="molecule type" value="Genomic_DNA"/>
</dbReference>
<dbReference type="InterPro" id="IPR025282">
    <property type="entry name" value="DUF4214"/>
</dbReference>
<dbReference type="GO" id="GO:0004553">
    <property type="term" value="F:hydrolase activity, hydrolyzing O-glycosyl compounds"/>
    <property type="evidence" value="ECO:0007669"/>
    <property type="project" value="InterPro"/>
</dbReference>
<sequence>MTTQRTESEIIFSDDFNGSGPVSSSKWDYNHWRADDNPAFYNGTNVRQSLPVVSDGVMRLRLDTYHDGNRDYPQYAPSFLGNEAISLQTFSLDNGPLAFEARMKSDQTQPGVVIGFFTFAGPRASHDEIDWELMSKRYNVAQTNPYHNEDLSEGHPKDHDLPGGQGIYHDYRIEWYKGVVIWKIDGTIVRTETSIVPEKPMNLHFNIWGAPSNWVGVGDPSLTATRDPSQNRVFYASVDSVQVERLAQSAGSVDSENLVGTSAGEHLFAGAGHDSLHGGGGDDVLDGDAGYNVATYMGRAENFALSMDAAQRAVIVEDRSDAEGTDVVVNMQELRFADQTIDLVPMIKAANADAADIGMIIDLYTSYLDRAPDAMGLYFWTSLLSDGVAIDDIAEQFFTAAEPGRFAGKSTAEIVDTAYREILGRAPDADGFAYWVDAVDSGRLNIEDIPLAFILSARSGTAGADGAELIEKAEIAAYFALEKGLSNAEGAKAVLDATDFAAAKALTDLYAADAAGENGQVVASILGIDAADYTLAA</sequence>
<organism evidence="3 4">
    <name type="scientific">Chelatococcus asaccharovorans</name>
    <dbReference type="NCBI Taxonomy" id="28210"/>
    <lineage>
        <taxon>Bacteria</taxon>
        <taxon>Pseudomonadati</taxon>
        <taxon>Pseudomonadota</taxon>
        <taxon>Alphaproteobacteria</taxon>
        <taxon>Hyphomicrobiales</taxon>
        <taxon>Chelatococcaceae</taxon>
        <taxon>Chelatococcus</taxon>
    </lineage>
</organism>
<keyword evidence="4" id="KW-1185">Reference proteome</keyword>
<evidence type="ECO:0000256" key="1">
    <source>
        <dbReference type="ARBA" id="ARBA00006865"/>
    </source>
</evidence>
<dbReference type="Pfam" id="PF13946">
    <property type="entry name" value="DUF4214"/>
    <property type="match status" value="1"/>
</dbReference>
<dbReference type="Pfam" id="PF00722">
    <property type="entry name" value="Glyco_hydro_16"/>
    <property type="match status" value="1"/>
</dbReference>
<dbReference type="PROSITE" id="PS51762">
    <property type="entry name" value="GH16_2"/>
    <property type="match status" value="1"/>
</dbReference>
<evidence type="ECO:0000313" key="4">
    <source>
        <dbReference type="Proteomes" id="UP000248021"/>
    </source>
</evidence>
<proteinExistence type="inferred from homology"/>
<dbReference type="Pfam" id="PF00353">
    <property type="entry name" value="HemolysinCabind"/>
    <property type="match status" value="1"/>
</dbReference>
<dbReference type="CDD" id="cd00413">
    <property type="entry name" value="Glyco_hydrolase_16"/>
    <property type="match status" value="1"/>
</dbReference>
<dbReference type="InterPro" id="IPR000757">
    <property type="entry name" value="Beta-glucanase-like"/>
</dbReference>
<name>A0A2V3U2B2_9HYPH</name>
<dbReference type="InterPro" id="IPR001343">
    <property type="entry name" value="Hemolysn_Ca-bd"/>
</dbReference>
<dbReference type="SUPFAM" id="SSF49899">
    <property type="entry name" value="Concanavalin A-like lectins/glucanases"/>
    <property type="match status" value="1"/>
</dbReference>
<dbReference type="GO" id="GO:0005975">
    <property type="term" value="P:carbohydrate metabolic process"/>
    <property type="evidence" value="ECO:0007669"/>
    <property type="project" value="InterPro"/>
</dbReference>
<protein>
    <submittedName>
        <fullName evidence="3">Beta-glucanase (GH16 family)</fullName>
    </submittedName>
</protein>
<dbReference type="RefSeq" id="WP_110376117.1">
    <property type="nucleotide sequence ID" value="NZ_JAHBRY010000001.1"/>
</dbReference>
<dbReference type="InterPro" id="IPR011049">
    <property type="entry name" value="Serralysin-like_metalloprot_C"/>
</dbReference>
<dbReference type="GO" id="GO:0005509">
    <property type="term" value="F:calcium ion binding"/>
    <property type="evidence" value="ECO:0007669"/>
    <property type="project" value="InterPro"/>
</dbReference>
<evidence type="ECO:0000259" key="2">
    <source>
        <dbReference type="PROSITE" id="PS51762"/>
    </source>
</evidence>